<keyword evidence="1" id="KW-0732">Signal</keyword>
<dbReference type="OrthoDB" id="467711at2"/>
<protein>
    <recommendedName>
        <fullName evidence="4">General secretion pathway protein GspH</fullName>
    </recommendedName>
</protein>
<dbReference type="EMBL" id="QVFV01000001">
    <property type="protein sequence ID" value="RZM81882.1"/>
    <property type="molecule type" value="Genomic_DNA"/>
</dbReference>
<feature type="chain" id="PRO_5020399324" description="General secretion pathway protein GspH" evidence="1">
    <location>
        <begin position="21"/>
        <end position="154"/>
    </location>
</feature>
<name>A0A4Q7EF83_9CYAN</name>
<evidence type="ECO:0000313" key="2">
    <source>
        <dbReference type="EMBL" id="RZM81882.1"/>
    </source>
</evidence>
<sequence>MNCHRWLIVSGSLLSTTLTAGCLGFFSPPGGGVAPAPDTTASETAQIRTILGSLTRGQQAYYLENGQFASAIADLDIGVRPGEGGYQVEIADLQPTQVVMTATPETPGNPNFAAGVFAIEGANGTTTVVAQCESEAGIPLPRLEGTEAVCDNAQ</sequence>
<accession>A0A4Q7EF83</accession>
<evidence type="ECO:0000313" key="3">
    <source>
        <dbReference type="Proteomes" id="UP000292459"/>
    </source>
</evidence>
<keyword evidence="3" id="KW-1185">Reference proteome</keyword>
<dbReference type="PROSITE" id="PS51257">
    <property type="entry name" value="PROKAR_LIPOPROTEIN"/>
    <property type="match status" value="1"/>
</dbReference>
<feature type="signal peptide" evidence="1">
    <location>
        <begin position="1"/>
        <end position="20"/>
    </location>
</feature>
<dbReference type="AlphaFoldDB" id="A0A4Q7EF83"/>
<reference evidence="2 3" key="1">
    <citation type="submission" date="2018-11" db="EMBL/GenBank/DDBJ databases">
        <title>Whole genome sequencing of an environmental sample.</title>
        <authorList>
            <person name="Sarangi A.N."/>
            <person name="Singh D."/>
            <person name="Tripathy S."/>
        </authorList>
    </citation>
    <scope>NUCLEOTIDE SEQUENCE [LARGE SCALE GENOMIC DNA]</scope>
    <source>
        <strain evidence="2 3">Lakshadweep</strain>
    </source>
</reference>
<evidence type="ECO:0008006" key="4">
    <source>
        <dbReference type="Google" id="ProtNLM"/>
    </source>
</evidence>
<gene>
    <name evidence="2" type="ORF">DYY88_00985</name>
</gene>
<dbReference type="Proteomes" id="UP000292459">
    <property type="component" value="Unassembled WGS sequence"/>
</dbReference>
<evidence type="ECO:0000256" key="1">
    <source>
        <dbReference type="SAM" id="SignalP"/>
    </source>
</evidence>
<dbReference type="Pfam" id="PF16734">
    <property type="entry name" value="Pilin_GH"/>
    <property type="match status" value="1"/>
</dbReference>
<comment type="caution">
    <text evidence="2">The sequence shown here is derived from an EMBL/GenBank/DDBJ whole genome shotgun (WGS) entry which is preliminary data.</text>
</comment>
<dbReference type="RefSeq" id="WP_052288139.1">
    <property type="nucleotide sequence ID" value="NZ_QVFV01000001.1"/>
</dbReference>
<proteinExistence type="predicted"/>
<dbReference type="InterPro" id="IPR031975">
    <property type="entry name" value="Pilin_GH"/>
</dbReference>
<organism evidence="2 3">
    <name type="scientific">Leptolyngbya iicbica LK</name>
    <dbReference type="NCBI Taxonomy" id="2294035"/>
    <lineage>
        <taxon>Bacteria</taxon>
        <taxon>Bacillati</taxon>
        <taxon>Cyanobacteriota</taxon>
        <taxon>Cyanophyceae</taxon>
        <taxon>Leptolyngbyales</taxon>
        <taxon>Leptolyngbyaceae</taxon>
        <taxon>Leptolyngbya group</taxon>
        <taxon>Leptolyngbya</taxon>
        <taxon>Leptolyngbya iicbica</taxon>
    </lineage>
</organism>